<organism evidence="3 4">
    <name type="scientific">Phytophthora pseudosyringae</name>
    <dbReference type="NCBI Taxonomy" id="221518"/>
    <lineage>
        <taxon>Eukaryota</taxon>
        <taxon>Sar</taxon>
        <taxon>Stramenopiles</taxon>
        <taxon>Oomycota</taxon>
        <taxon>Peronosporomycetes</taxon>
        <taxon>Peronosporales</taxon>
        <taxon>Peronosporaceae</taxon>
        <taxon>Phytophthora</taxon>
    </lineage>
</organism>
<proteinExistence type="predicted"/>
<sequence length="292" mass="32518">MQARRLDDVRAEFTGFGAAYLRALESSRTDRIVNDPFAGLLTQQEGEQEFFLQTTLKAGSSWGNLIAIRSRYLDEALEHRDTNIRQVVILGAGLDTRAYRLDSLRGCHILAIDQSCQAFNRLSEVMKREDAAPTADKVDCIVANLAEDDWDSKLLARGFDPRSPTFWVMEGLLPYLERSSILTLLDTIDGVSAPGSELWADMAGQATFNFAGTTPVTMKYSEDDPLHGVLSKIPWCLTMQASLENEGTHFGRKWTPLTCIDTDKNVPIAFIMGKKPVPTQARLKDVCPGLDW</sequence>
<evidence type="ECO:0000256" key="1">
    <source>
        <dbReference type="ARBA" id="ARBA00022603"/>
    </source>
</evidence>
<dbReference type="GO" id="GO:0032259">
    <property type="term" value="P:methylation"/>
    <property type="evidence" value="ECO:0007669"/>
    <property type="project" value="UniProtKB-KW"/>
</dbReference>
<dbReference type="NCBIfam" id="TIGR00027">
    <property type="entry name" value="mthyl_TIGR00027"/>
    <property type="match status" value="1"/>
</dbReference>
<evidence type="ECO:0000256" key="2">
    <source>
        <dbReference type="ARBA" id="ARBA00022679"/>
    </source>
</evidence>
<dbReference type="PANTHER" id="PTHR43619">
    <property type="entry name" value="S-ADENOSYL-L-METHIONINE-DEPENDENT METHYLTRANSFERASE YKTD-RELATED"/>
    <property type="match status" value="1"/>
</dbReference>
<accession>A0A8T1WC74</accession>
<keyword evidence="2" id="KW-0808">Transferase</keyword>
<evidence type="ECO:0008006" key="5">
    <source>
        <dbReference type="Google" id="ProtNLM"/>
    </source>
</evidence>
<reference evidence="3" key="1">
    <citation type="submission" date="2021-02" db="EMBL/GenBank/DDBJ databases">
        <authorList>
            <person name="Palmer J.M."/>
        </authorList>
    </citation>
    <scope>NUCLEOTIDE SEQUENCE</scope>
    <source>
        <strain evidence="3">SCRP734</strain>
    </source>
</reference>
<dbReference type="EMBL" id="JAGDFM010000042">
    <property type="protein sequence ID" value="KAG7389653.1"/>
    <property type="molecule type" value="Genomic_DNA"/>
</dbReference>
<dbReference type="OrthoDB" id="203237at2759"/>
<comment type="caution">
    <text evidence="3">The sequence shown here is derived from an EMBL/GenBank/DDBJ whole genome shotgun (WGS) entry which is preliminary data.</text>
</comment>
<dbReference type="Proteomes" id="UP000694044">
    <property type="component" value="Unassembled WGS sequence"/>
</dbReference>
<dbReference type="PANTHER" id="PTHR43619:SF2">
    <property type="entry name" value="S-ADENOSYL-L-METHIONINE-DEPENDENT METHYLTRANSFERASES SUPERFAMILY PROTEIN"/>
    <property type="match status" value="1"/>
</dbReference>
<dbReference type="AlphaFoldDB" id="A0A8T1WC74"/>
<keyword evidence="4" id="KW-1185">Reference proteome</keyword>
<dbReference type="InterPro" id="IPR011610">
    <property type="entry name" value="SAM_mthyl_Trfase_ML2640-like"/>
</dbReference>
<dbReference type="Pfam" id="PF04072">
    <property type="entry name" value="LCM"/>
    <property type="match status" value="1"/>
</dbReference>
<keyword evidence="1" id="KW-0489">Methyltransferase</keyword>
<dbReference type="GO" id="GO:0008168">
    <property type="term" value="F:methyltransferase activity"/>
    <property type="evidence" value="ECO:0007669"/>
    <property type="project" value="UniProtKB-KW"/>
</dbReference>
<evidence type="ECO:0000313" key="4">
    <source>
        <dbReference type="Proteomes" id="UP000694044"/>
    </source>
</evidence>
<name>A0A8T1WC74_9STRA</name>
<dbReference type="InterPro" id="IPR007213">
    <property type="entry name" value="Ppm1/Ppm2/Tcmp"/>
</dbReference>
<evidence type="ECO:0000313" key="3">
    <source>
        <dbReference type="EMBL" id="KAG7389653.1"/>
    </source>
</evidence>
<protein>
    <recommendedName>
        <fullName evidence="5">S-adenosyl-L-methionine-dependent methyltransferase</fullName>
    </recommendedName>
</protein>
<gene>
    <name evidence="3" type="ORF">PHYPSEUDO_010050</name>
</gene>